<protein>
    <recommendedName>
        <fullName evidence="2">Saccharopine dehydrogenase NADP binding domain-containing protein</fullName>
    </recommendedName>
</protein>
<dbReference type="EMBL" id="JALJOT010000002">
    <property type="protein sequence ID" value="KAK9917891.1"/>
    <property type="molecule type" value="Genomic_DNA"/>
</dbReference>
<dbReference type="SUPFAM" id="SSF51735">
    <property type="entry name" value="NAD(P)-binding Rossmann-fold domains"/>
    <property type="match status" value="1"/>
</dbReference>
<dbReference type="InterPro" id="IPR036291">
    <property type="entry name" value="NAD(P)-bd_dom_sf"/>
</dbReference>
<reference evidence="3 4" key="1">
    <citation type="journal article" date="2024" name="Nat. Commun.">
        <title>Phylogenomics reveals the evolutionary origins of lichenization in chlorophyte algae.</title>
        <authorList>
            <person name="Puginier C."/>
            <person name="Libourel C."/>
            <person name="Otte J."/>
            <person name="Skaloud P."/>
            <person name="Haon M."/>
            <person name="Grisel S."/>
            <person name="Petersen M."/>
            <person name="Berrin J.G."/>
            <person name="Delaux P.M."/>
            <person name="Dal Grande F."/>
            <person name="Keller J."/>
        </authorList>
    </citation>
    <scope>NUCLEOTIDE SEQUENCE [LARGE SCALE GENOMIC DNA]</scope>
    <source>
        <strain evidence="3 4">SAG 216-7</strain>
    </source>
</reference>
<dbReference type="Pfam" id="PF03435">
    <property type="entry name" value="Sacchrp_dh_NADP"/>
    <property type="match status" value="1"/>
</dbReference>
<dbReference type="PANTHER" id="PTHR43796:SF2">
    <property type="entry name" value="CARBOXYNORSPERMIDINE SYNTHASE"/>
    <property type="match status" value="1"/>
</dbReference>
<accession>A0ABR2Z1Q5</accession>
<evidence type="ECO:0000313" key="4">
    <source>
        <dbReference type="Proteomes" id="UP001491310"/>
    </source>
</evidence>
<evidence type="ECO:0000256" key="1">
    <source>
        <dbReference type="SAM" id="MobiDB-lite"/>
    </source>
</evidence>
<organism evidence="3 4">
    <name type="scientific">Coccomyxa subellipsoidea</name>
    <dbReference type="NCBI Taxonomy" id="248742"/>
    <lineage>
        <taxon>Eukaryota</taxon>
        <taxon>Viridiplantae</taxon>
        <taxon>Chlorophyta</taxon>
        <taxon>core chlorophytes</taxon>
        <taxon>Trebouxiophyceae</taxon>
        <taxon>Trebouxiophyceae incertae sedis</taxon>
        <taxon>Coccomyxaceae</taxon>
        <taxon>Coccomyxa</taxon>
    </lineage>
</organism>
<dbReference type="Proteomes" id="UP001491310">
    <property type="component" value="Unassembled WGS sequence"/>
</dbReference>
<feature type="domain" description="Saccharopine dehydrogenase NADP binding" evidence="2">
    <location>
        <begin position="23"/>
        <end position="149"/>
    </location>
</feature>
<feature type="compositionally biased region" description="Polar residues" evidence="1">
    <location>
        <begin position="227"/>
        <end position="236"/>
    </location>
</feature>
<evidence type="ECO:0000259" key="2">
    <source>
        <dbReference type="Pfam" id="PF03435"/>
    </source>
</evidence>
<dbReference type="InterPro" id="IPR005097">
    <property type="entry name" value="Sacchrp_dh_NADP-bd"/>
</dbReference>
<comment type="caution">
    <text evidence="3">The sequence shown here is derived from an EMBL/GenBank/DDBJ whole genome shotgun (WGS) entry which is preliminary data.</text>
</comment>
<gene>
    <name evidence="3" type="ORF">WJX75_009328</name>
</gene>
<dbReference type="PANTHER" id="PTHR43796">
    <property type="entry name" value="CARBOXYNORSPERMIDINE SYNTHASE"/>
    <property type="match status" value="1"/>
</dbReference>
<evidence type="ECO:0000313" key="3">
    <source>
        <dbReference type="EMBL" id="KAK9917891.1"/>
    </source>
</evidence>
<name>A0ABR2Z1Q5_9CHLO</name>
<dbReference type="Gene3D" id="3.40.50.720">
    <property type="entry name" value="NAD(P)-binding Rossmann-like Domain"/>
    <property type="match status" value="1"/>
</dbReference>
<sequence length="474" mass="50687">MSAANGTATAEAETKSRSDTKRVIILGGTGRVGASTAAALLRSNPNLDIALASRSRRTYEGAVKKRPELANTRFVAVDIDDAASLEAVLRGADLVVHTAGPFQRKTTCDVLEAAIATRTPYMDVCDDADYSQRARGYHERAQAAGVPAITTAGIYPGVSNVMAAHMISIARREYTANWSYASASAQNSRLSSAAGSSSSSDAAQELQAVPLRSGVATLEPNEGKPGATTSYTESNSVEPVEPRRVLYSYYTAGSGGVGPTILETSLLLAGEPVVVYANGEKLTVPPLSSPRYIDFGPPIRGVTAYLYNLPEVASTHECMRVPTVSARFATAPIFWNWAMVAVARLAPKGFLEDRNKSKWLASLADPWVRLVDPFIGEAVGMRVDVDLEDGTTAAGIFVHKLLSDSVGISTAAFAKAILRGETQPGVWFPEERGAVSDRRKLLQDAAEGTVRFELNRPPWALESNPTRLGMGMYW</sequence>
<proteinExistence type="predicted"/>
<feature type="region of interest" description="Disordered" evidence="1">
    <location>
        <begin position="213"/>
        <end position="236"/>
    </location>
</feature>
<keyword evidence="4" id="KW-1185">Reference proteome</keyword>